<proteinExistence type="predicted"/>
<reference evidence="1 2" key="1">
    <citation type="journal article" date="2019" name="Nat. Ecol. Evol.">
        <title>Megaphylogeny resolves global patterns of mushroom evolution.</title>
        <authorList>
            <person name="Varga T."/>
            <person name="Krizsan K."/>
            <person name="Foldi C."/>
            <person name="Dima B."/>
            <person name="Sanchez-Garcia M."/>
            <person name="Sanchez-Ramirez S."/>
            <person name="Szollosi G.J."/>
            <person name="Szarkandi J.G."/>
            <person name="Papp V."/>
            <person name="Albert L."/>
            <person name="Andreopoulos W."/>
            <person name="Angelini C."/>
            <person name="Antonin V."/>
            <person name="Barry K.W."/>
            <person name="Bougher N.L."/>
            <person name="Buchanan P."/>
            <person name="Buyck B."/>
            <person name="Bense V."/>
            <person name="Catcheside P."/>
            <person name="Chovatia M."/>
            <person name="Cooper J."/>
            <person name="Damon W."/>
            <person name="Desjardin D."/>
            <person name="Finy P."/>
            <person name="Geml J."/>
            <person name="Haridas S."/>
            <person name="Hughes K."/>
            <person name="Justo A."/>
            <person name="Karasinski D."/>
            <person name="Kautmanova I."/>
            <person name="Kiss B."/>
            <person name="Kocsube S."/>
            <person name="Kotiranta H."/>
            <person name="LaButti K.M."/>
            <person name="Lechner B.E."/>
            <person name="Liimatainen K."/>
            <person name="Lipzen A."/>
            <person name="Lukacs Z."/>
            <person name="Mihaltcheva S."/>
            <person name="Morgado L.N."/>
            <person name="Niskanen T."/>
            <person name="Noordeloos M.E."/>
            <person name="Ohm R.A."/>
            <person name="Ortiz-Santana B."/>
            <person name="Ovrebo C."/>
            <person name="Racz N."/>
            <person name="Riley R."/>
            <person name="Savchenko A."/>
            <person name="Shiryaev A."/>
            <person name="Soop K."/>
            <person name="Spirin V."/>
            <person name="Szebenyi C."/>
            <person name="Tomsovsky M."/>
            <person name="Tulloss R.E."/>
            <person name="Uehling J."/>
            <person name="Grigoriev I.V."/>
            <person name="Vagvolgyi C."/>
            <person name="Papp T."/>
            <person name="Martin F.M."/>
            <person name="Miettinen O."/>
            <person name="Hibbett D.S."/>
            <person name="Nagy L.G."/>
        </authorList>
    </citation>
    <scope>NUCLEOTIDE SEQUENCE [LARGE SCALE GENOMIC DNA]</scope>
    <source>
        <strain evidence="1 2">NL-1719</strain>
    </source>
</reference>
<dbReference type="EMBL" id="ML208491">
    <property type="protein sequence ID" value="TFK64047.1"/>
    <property type="molecule type" value="Genomic_DNA"/>
</dbReference>
<protein>
    <submittedName>
        <fullName evidence="1">Uncharacterized protein</fullName>
    </submittedName>
</protein>
<sequence>MALTSKSRGKKRALEDSAANTNLVAAPLDQAPAKKPRRAETRKCPVCEEAIPVRLLGRHAELEAQRVEEIVRQIGSTECILDDVEEGPSTGTRKSAKKARKSMSAALHPRSAKDTLEHTNKTLQGIKRRRKQRHSTLREMTREDEEGPSDQSGFSRITGGGEMVCPICSTTVRGDQDVLEAHVDACLANESIRQRQEREQEEALRRVQQQQQVEQWEEYPEVDGAVGHVGDVRGTGFLTRNREEQDVDDEVDIDGEDQTFGDTQFTEGDILGPSSEESIGEDLQVEIDGDEEDEAQLAQKTLRDLIAGGVKHRPPENGTAQEHASEVTTVEEIDLEIQAARKKGNRSKLVTALERKVDFLQSTPASTALQCRICLDPYDEPTVSIGCWHTCCRECWLRCLGSTKLCPICKRITGATDLRKIYL</sequence>
<name>A0ACD3AEM7_9AGAR</name>
<evidence type="ECO:0000313" key="1">
    <source>
        <dbReference type="EMBL" id="TFK64047.1"/>
    </source>
</evidence>
<accession>A0ACD3AEM7</accession>
<keyword evidence="2" id="KW-1185">Reference proteome</keyword>
<evidence type="ECO:0000313" key="2">
    <source>
        <dbReference type="Proteomes" id="UP000308600"/>
    </source>
</evidence>
<dbReference type="Proteomes" id="UP000308600">
    <property type="component" value="Unassembled WGS sequence"/>
</dbReference>
<organism evidence="1 2">
    <name type="scientific">Pluteus cervinus</name>
    <dbReference type="NCBI Taxonomy" id="181527"/>
    <lineage>
        <taxon>Eukaryota</taxon>
        <taxon>Fungi</taxon>
        <taxon>Dikarya</taxon>
        <taxon>Basidiomycota</taxon>
        <taxon>Agaricomycotina</taxon>
        <taxon>Agaricomycetes</taxon>
        <taxon>Agaricomycetidae</taxon>
        <taxon>Agaricales</taxon>
        <taxon>Pluteineae</taxon>
        <taxon>Pluteaceae</taxon>
        <taxon>Pluteus</taxon>
    </lineage>
</organism>
<gene>
    <name evidence="1" type="ORF">BDN72DRAFT_825991</name>
</gene>